<protein>
    <submittedName>
        <fullName evidence="6">Glycosyltransferase</fullName>
    </submittedName>
</protein>
<organism evidence="6 7">
    <name type="scientific">Streptomyces lycii</name>
    <dbReference type="NCBI Taxonomy" id="2654337"/>
    <lineage>
        <taxon>Bacteria</taxon>
        <taxon>Bacillati</taxon>
        <taxon>Actinomycetota</taxon>
        <taxon>Actinomycetes</taxon>
        <taxon>Kitasatosporales</taxon>
        <taxon>Streptomycetaceae</taxon>
        <taxon>Streptomyces</taxon>
    </lineage>
</organism>
<gene>
    <name evidence="6" type="ORF">GCU69_08680</name>
</gene>
<evidence type="ECO:0000313" key="6">
    <source>
        <dbReference type="EMBL" id="KAF4409510.1"/>
    </source>
</evidence>
<evidence type="ECO:0000256" key="2">
    <source>
        <dbReference type="ARBA" id="ARBA00006739"/>
    </source>
</evidence>
<comment type="pathway">
    <text evidence="1">Cell wall biogenesis; cell wall polysaccharide biosynthesis.</text>
</comment>
<evidence type="ECO:0000256" key="4">
    <source>
        <dbReference type="ARBA" id="ARBA00022679"/>
    </source>
</evidence>
<dbReference type="SUPFAM" id="SSF53448">
    <property type="entry name" value="Nucleotide-diphospho-sugar transferases"/>
    <property type="match status" value="1"/>
</dbReference>
<reference evidence="6 7" key="1">
    <citation type="submission" date="2019-10" db="EMBL/GenBank/DDBJ databases">
        <title>Streptomyces tenebrisbrunneis sp.nov., an endogenous actinomycete isolated from of Lycium ruthenicum.</title>
        <authorList>
            <person name="Ma L."/>
        </authorList>
    </citation>
    <scope>NUCLEOTIDE SEQUENCE [LARGE SCALE GENOMIC DNA]</scope>
    <source>
        <strain evidence="6 7">TRM 66187</strain>
    </source>
</reference>
<feature type="domain" description="Glycosyltransferase 2-like" evidence="5">
    <location>
        <begin position="3"/>
        <end position="118"/>
    </location>
</feature>
<evidence type="ECO:0000256" key="1">
    <source>
        <dbReference type="ARBA" id="ARBA00004776"/>
    </source>
</evidence>
<dbReference type="PANTHER" id="PTHR43179">
    <property type="entry name" value="RHAMNOSYLTRANSFERASE WBBL"/>
    <property type="match status" value="1"/>
</dbReference>
<dbReference type="InterPro" id="IPR001173">
    <property type="entry name" value="Glyco_trans_2-like"/>
</dbReference>
<sequence length="448" mass="49373">MLSVVIPSYYNAQCLELTLRSLTRQTLPADLYEVVVVYDGCPVPERLDELRHTVPFRLTELPLPARRGRSAARNAGIRAARGDRVLLLDNDSLCPPDLLARHHETGEKHPDAVVMGGRGELAAQGWAVLREVSDGGPLPTAPPGGHDVRAATIQDEPWLYGFSHNLSVGRAEALAVGLFDEDFGTRWGGEDLDFSYRLFRHLGRDAAKFHYEPSILCWHLPHYRDLERTYADHRESLAHLRDKHRHFEVELVSGLPEVLAGSLADIAARVADYRTVMDICRREKLCSAEPWRPVAERLLGDGSRALCVGYDTAPLAGPNGMTFDYGRPVTDTNLHLLGVDVPFAEGTFDAVLSTDFWRLLRLPDLLPFIAESLTVAGTLLLAASDELTDRGPALGFDPLTDLDYFTDLLAPAFRVTREAVPGTGTVLTVVPAGRERRPGRARRGTPAA</sequence>
<name>A0ABQ7FLF2_9ACTN</name>
<dbReference type="PANTHER" id="PTHR43179:SF12">
    <property type="entry name" value="GALACTOFURANOSYLTRANSFERASE GLFT2"/>
    <property type="match status" value="1"/>
</dbReference>
<dbReference type="Proteomes" id="UP000621266">
    <property type="component" value="Unassembled WGS sequence"/>
</dbReference>
<keyword evidence="3" id="KW-0328">Glycosyltransferase</keyword>
<comment type="similarity">
    <text evidence="2">Belongs to the glycosyltransferase 2 family.</text>
</comment>
<comment type="caution">
    <text evidence="6">The sequence shown here is derived from an EMBL/GenBank/DDBJ whole genome shotgun (WGS) entry which is preliminary data.</text>
</comment>
<keyword evidence="4" id="KW-0808">Transferase</keyword>
<dbReference type="EMBL" id="WHPN01000208">
    <property type="protein sequence ID" value="KAF4409510.1"/>
    <property type="molecule type" value="Genomic_DNA"/>
</dbReference>
<proteinExistence type="inferred from homology"/>
<dbReference type="InterPro" id="IPR029044">
    <property type="entry name" value="Nucleotide-diphossugar_trans"/>
</dbReference>
<dbReference type="Pfam" id="PF00535">
    <property type="entry name" value="Glycos_transf_2"/>
    <property type="match status" value="1"/>
</dbReference>
<evidence type="ECO:0000256" key="3">
    <source>
        <dbReference type="ARBA" id="ARBA00022676"/>
    </source>
</evidence>
<keyword evidence="7" id="KW-1185">Reference proteome</keyword>
<dbReference type="RefSeq" id="WP_156205550.1">
    <property type="nucleotide sequence ID" value="NZ_WHPN01000208.1"/>
</dbReference>
<evidence type="ECO:0000313" key="7">
    <source>
        <dbReference type="Proteomes" id="UP000621266"/>
    </source>
</evidence>
<accession>A0ABQ7FLF2</accession>
<evidence type="ECO:0000259" key="5">
    <source>
        <dbReference type="Pfam" id="PF00535"/>
    </source>
</evidence>
<dbReference type="Gene3D" id="3.90.550.10">
    <property type="entry name" value="Spore Coat Polysaccharide Biosynthesis Protein SpsA, Chain A"/>
    <property type="match status" value="1"/>
</dbReference>